<dbReference type="EMBL" id="JANBPG010000085">
    <property type="protein sequence ID" value="KAJ1900364.1"/>
    <property type="molecule type" value="Genomic_DNA"/>
</dbReference>
<gene>
    <name evidence="1" type="ORF">LPJ66_001524</name>
</gene>
<accession>A0ACC1IT15</accession>
<sequence>MSSSGHVSSTTDPYADRQLVPEESTHRALALYKSFINNPTIDVRTRLSCLAKTVSILDALPVVRGFDSAGKFGVNRNTGAQPANLPLLQLLVDRTTMYRDMSAVHRQLGDVQNAAFGYDRTTLLLEALIRNMNASQNITSSGCVDGAATQPTCFESERHLATLRVYSTNMLLQVLGDWRIVEQALGRNSKADKLLARAEKWRASRDA</sequence>
<evidence type="ECO:0000313" key="1">
    <source>
        <dbReference type="EMBL" id="KAJ1900364.1"/>
    </source>
</evidence>
<proteinExistence type="predicted"/>
<dbReference type="Proteomes" id="UP001150581">
    <property type="component" value="Unassembled WGS sequence"/>
</dbReference>
<name>A0ACC1IT15_9FUNG</name>
<keyword evidence="2" id="KW-1185">Reference proteome</keyword>
<protein>
    <submittedName>
        <fullName evidence="1">Uncharacterized protein</fullName>
    </submittedName>
</protein>
<reference evidence="1" key="1">
    <citation type="submission" date="2022-07" db="EMBL/GenBank/DDBJ databases">
        <title>Phylogenomic reconstructions and comparative analyses of Kickxellomycotina fungi.</title>
        <authorList>
            <person name="Reynolds N.K."/>
            <person name="Stajich J.E."/>
            <person name="Barry K."/>
            <person name="Grigoriev I.V."/>
            <person name="Crous P."/>
            <person name="Smith M.E."/>
        </authorList>
    </citation>
    <scope>NUCLEOTIDE SEQUENCE</scope>
    <source>
        <strain evidence="1">Benny 63K</strain>
    </source>
</reference>
<organism evidence="1 2">
    <name type="scientific">Kickxella alabastrina</name>
    <dbReference type="NCBI Taxonomy" id="61397"/>
    <lineage>
        <taxon>Eukaryota</taxon>
        <taxon>Fungi</taxon>
        <taxon>Fungi incertae sedis</taxon>
        <taxon>Zoopagomycota</taxon>
        <taxon>Kickxellomycotina</taxon>
        <taxon>Kickxellomycetes</taxon>
        <taxon>Kickxellales</taxon>
        <taxon>Kickxellaceae</taxon>
        <taxon>Kickxella</taxon>
    </lineage>
</organism>
<evidence type="ECO:0000313" key="2">
    <source>
        <dbReference type="Proteomes" id="UP001150581"/>
    </source>
</evidence>
<comment type="caution">
    <text evidence="1">The sequence shown here is derived from an EMBL/GenBank/DDBJ whole genome shotgun (WGS) entry which is preliminary data.</text>
</comment>